<dbReference type="EMBL" id="ASPP01025499">
    <property type="protein sequence ID" value="ETO07969.1"/>
    <property type="molecule type" value="Genomic_DNA"/>
</dbReference>
<sequence length="213" mass="25010">MQEFPITTIIQCQSVYLITRMIRANEFGILENIHCMTALEQLNKIIPVQSSTIWILALSDYKGKPIKKKEKKKRIRVRKQEEYANDVERIFQEYCVEFVLKSKKRHFVDFTFVIKCCDNVKCGASDIRNDDDKTQPMSFVNCSIHLIDVVCTQYLGASHIPQFALVCTEELMLCTFVQKEPSVNGLMIQKLIHYLSNQEKSGIWYAWWCWMYT</sequence>
<evidence type="ECO:0000313" key="1">
    <source>
        <dbReference type="EMBL" id="ETO07969.1"/>
    </source>
</evidence>
<name>X6M275_RETFI</name>
<reference evidence="1 2" key="1">
    <citation type="journal article" date="2013" name="Curr. Biol.">
        <title>The Genome of the Foraminiferan Reticulomyxa filosa.</title>
        <authorList>
            <person name="Glockner G."/>
            <person name="Hulsmann N."/>
            <person name="Schleicher M."/>
            <person name="Noegel A.A."/>
            <person name="Eichinger L."/>
            <person name="Gallinger C."/>
            <person name="Pawlowski J."/>
            <person name="Sierra R."/>
            <person name="Euteneuer U."/>
            <person name="Pillet L."/>
            <person name="Moustafa A."/>
            <person name="Platzer M."/>
            <person name="Groth M."/>
            <person name="Szafranski K."/>
            <person name="Schliwa M."/>
        </authorList>
    </citation>
    <scope>NUCLEOTIDE SEQUENCE [LARGE SCALE GENOMIC DNA]</scope>
</reference>
<proteinExistence type="predicted"/>
<comment type="caution">
    <text evidence="1">The sequence shown here is derived from an EMBL/GenBank/DDBJ whole genome shotgun (WGS) entry which is preliminary data.</text>
</comment>
<accession>X6M275</accession>
<organism evidence="1 2">
    <name type="scientific">Reticulomyxa filosa</name>
    <dbReference type="NCBI Taxonomy" id="46433"/>
    <lineage>
        <taxon>Eukaryota</taxon>
        <taxon>Sar</taxon>
        <taxon>Rhizaria</taxon>
        <taxon>Retaria</taxon>
        <taxon>Foraminifera</taxon>
        <taxon>Monothalamids</taxon>
        <taxon>Reticulomyxidae</taxon>
        <taxon>Reticulomyxa</taxon>
    </lineage>
</organism>
<dbReference type="AlphaFoldDB" id="X6M275"/>
<keyword evidence="2" id="KW-1185">Reference proteome</keyword>
<protein>
    <submittedName>
        <fullName evidence="1">Uncharacterized protein</fullName>
    </submittedName>
</protein>
<dbReference type="Proteomes" id="UP000023152">
    <property type="component" value="Unassembled WGS sequence"/>
</dbReference>
<gene>
    <name evidence="1" type="ORF">RFI_29421</name>
</gene>
<evidence type="ECO:0000313" key="2">
    <source>
        <dbReference type="Proteomes" id="UP000023152"/>
    </source>
</evidence>